<dbReference type="EMBL" id="MUZR01000079">
    <property type="protein sequence ID" value="OOC08933.1"/>
    <property type="molecule type" value="Genomic_DNA"/>
</dbReference>
<organism evidence="2 3">
    <name type="scientific">Thioalkalivibrio halophilus</name>
    <dbReference type="NCBI Taxonomy" id="252474"/>
    <lineage>
        <taxon>Bacteria</taxon>
        <taxon>Pseudomonadati</taxon>
        <taxon>Pseudomonadota</taxon>
        <taxon>Gammaproteobacteria</taxon>
        <taxon>Chromatiales</taxon>
        <taxon>Ectothiorhodospiraceae</taxon>
        <taxon>Thioalkalivibrio</taxon>
    </lineage>
</organism>
<dbReference type="Proteomes" id="UP000189177">
    <property type="component" value="Unassembled WGS sequence"/>
</dbReference>
<dbReference type="GO" id="GO:0008081">
    <property type="term" value="F:phosphoric diester hydrolase activity"/>
    <property type="evidence" value="ECO:0007669"/>
    <property type="project" value="UniProtKB-ARBA"/>
</dbReference>
<dbReference type="SUPFAM" id="SSF109604">
    <property type="entry name" value="HD-domain/PDEase-like"/>
    <property type="match status" value="1"/>
</dbReference>
<dbReference type="SUPFAM" id="SSF55781">
    <property type="entry name" value="GAF domain-like"/>
    <property type="match status" value="1"/>
</dbReference>
<keyword evidence="3" id="KW-1185">Reference proteome</keyword>
<dbReference type="Pfam" id="PF13487">
    <property type="entry name" value="HD_5"/>
    <property type="match status" value="1"/>
</dbReference>
<protein>
    <submittedName>
        <fullName evidence="2">Phosphohydrolase</fullName>
    </submittedName>
</protein>
<feature type="domain" description="HD-GYP" evidence="1">
    <location>
        <begin position="314"/>
        <end position="529"/>
    </location>
</feature>
<dbReference type="OrthoDB" id="9802066at2"/>
<proteinExistence type="predicted"/>
<gene>
    <name evidence="2" type="ORF">B1A74_13640</name>
</gene>
<dbReference type="Pfam" id="PF01966">
    <property type="entry name" value="HD"/>
    <property type="match status" value="1"/>
</dbReference>
<sequence>MTHSNEQARDDLLERVRRLNEIGIALSAERDKPQLLEQILSNARALTGADAGSVYLLDSDRQELEFALVQNDTLRLHLGGTGDPVDGKLPPVPLHHPDGRPNDRLVVVWSVLNDRTANIEDVYREQEFDFSGTRDFDERTGYRTCSNLTVPLRNHEGNVIAALQLLNKTVDGGIRAFDEQDRDLARSLASQAAVALTNQRLIDELRELFDHFVQVIATAIDAKSPSTGAHCRRVPEATLLLAEAASESGDPAVRDFRFGPDDYYELRTAAWLHDCGKVVTPHHVMEKSTKLEGIFDRIDEIGDRVEVLARDHEIRQLREALARQPGGSEALQEVDRASAERREGLNQDLEFLRRSNTGGEFMTDEDIARIEALAHRHWTALDGTQRPLLDANEVRNLCIRRGTLNDEERGIMEGHMTVGMQMLEQLPFPRHLRRVPEYALGHHERMDGRGYPRGLTRDQLSIPARIMGIADVFEALTAPDRPYKKPMPLSQALTIMGRMVEDGHLDPDLFRVFVDEGVYRRYAEQQLDPRQIDEIDTDRLPGIRRP</sequence>
<dbReference type="Gene3D" id="3.30.450.40">
    <property type="match status" value="1"/>
</dbReference>
<dbReference type="PANTHER" id="PTHR43155">
    <property type="entry name" value="CYCLIC DI-GMP PHOSPHODIESTERASE PA4108-RELATED"/>
    <property type="match status" value="1"/>
</dbReference>
<dbReference type="CDD" id="cd00077">
    <property type="entry name" value="HDc"/>
    <property type="match status" value="1"/>
</dbReference>
<dbReference type="Gene3D" id="1.10.3210.10">
    <property type="entry name" value="Hypothetical protein af1432"/>
    <property type="match status" value="2"/>
</dbReference>
<evidence type="ECO:0000259" key="1">
    <source>
        <dbReference type="PROSITE" id="PS51832"/>
    </source>
</evidence>
<dbReference type="SMART" id="SM00471">
    <property type="entry name" value="HDc"/>
    <property type="match status" value="1"/>
</dbReference>
<dbReference type="InterPro" id="IPR029016">
    <property type="entry name" value="GAF-like_dom_sf"/>
</dbReference>
<dbReference type="InterPro" id="IPR003607">
    <property type="entry name" value="HD/PDEase_dom"/>
</dbReference>
<dbReference type="Pfam" id="PF01590">
    <property type="entry name" value="GAF"/>
    <property type="match status" value="1"/>
</dbReference>
<dbReference type="SMART" id="SM00065">
    <property type="entry name" value="GAF"/>
    <property type="match status" value="1"/>
</dbReference>
<dbReference type="PROSITE" id="PS51832">
    <property type="entry name" value="HD_GYP"/>
    <property type="match status" value="1"/>
</dbReference>
<dbReference type="RefSeq" id="WP_077244954.1">
    <property type="nucleotide sequence ID" value="NZ_MUZR01000079.1"/>
</dbReference>
<name>A0A1V2ZVT3_9GAMM</name>
<dbReference type="InterPro" id="IPR037522">
    <property type="entry name" value="HD_GYP_dom"/>
</dbReference>
<dbReference type="AlphaFoldDB" id="A0A1V2ZVT3"/>
<evidence type="ECO:0000313" key="3">
    <source>
        <dbReference type="Proteomes" id="UP000189177"/>
    </source>
</evidence>
<evidence type="ECO:0000313" key="2">
    <source>
        <dbReference type="EMBL" id="OOC08933.1"/>
    </source>
</evidence>
<keyword evidence="2" id="KW-0378">Hydrolase</keyword>
<comment type="caution">
    <text evidence="2">The sequence shown here is derived from an EMBL/GenBank/DDBJ whole genome shotgun (WGS) entry which is preliminary data.</text>
</comment>
<accession>A0A1V2ZVT3</accession>
<dbReference type="PANTHER" id="PTHR43155:SF2">
    <property type="entry name" value="CYCLIC DI-GMP PHOSPHODIESTERASE PA4108"/>
    <property type="match status" value="1"/>
</dbReference>
<dbReference type="InterPro" id="IPR003018">
    <property type="entry name" value="GAF"/>
</dbReference>
<reference evidence="2 3" key="1">
    <citation type="submission" date="2017-02" db="EMBL/GenBank/DDBJ databases">
        <title>Genomic diversity within the haloalkaliphilic genus Thioalkalivibrio.</title>
        <authorList>
            <person name="Ahn A.-C."/>
            <person name="Meier-Kolthoff J."/>
            <person name="Overmars L."/>
            <person name="Richter M."/>
            <person name="Woyke T."/>
            <person name="Sorokin D.Y."/>
            <person name="Muyzer G."/>
        </authorList>
    </citation>
    <scope>NUCLEOTIDE SEQUENCE [LARGE SCALE GENOMIC DNA]</scope>
    <source>
        <strain evidence="2 3">HL17</strain>
    </source>
</reference>
<dbReference type="STRING" id="252474.B1A74_13640"/>
<dbReference type="InterPro" id="IPR006674">
    <property type="entry name" value="HD_domain"/>
</dbReference>